<keyword evidence="3" id="KW-0732">Signal</keyword>
<dbReference type="PANTHER" id="PTHR45691">
    <property type="entry name" value="PROTEIN DIAPHANOUS"/>
    <property type="match status" value="1"/>
</dbReference>
<evidence type="ECO:0008006" key="6">
    <source>
        <dbReference type="Google" id="ProtNLM"/>
    </source>
</evidence>
<dbReference type="InterPro" id="IPR051412">
    <property type="entry name" value="Formin_Homology_Diaphanous_sf"/>
</dbReference>
<evidence type="ECO:0000313" key="5">
    <source>
        <dbReference type="Proteomes" id="UP001287356"/>
    </source>
</evidence>
<feature type="transmembrane region" description="Helical" evidence="2">
    <location>
        <begin position="403"/>
        <end position="427"/>
    </location>
</feature>
<gene>
    <name evidence="4" type="ORF">B0T24DRAFT_236517</name>
</gene>
<keyword evidence="5" id="KW-1185">Reference proteome</keyword>
<keyword evidence="2" id="KW-0812">Transmembrane</keyword>
<dbReference type="PRINTS" id="PR01217">
    <property type="entry name" value="PRICHEXTENSN"/>
</dbReference>
<dbReference type="GO" id="GO:0005884">
    <property type="term" value="C:actin filament"/>
    <property type="evidence" value="ECO:0007669"/>
    <property type="project" value="TreeGrafter"/>
</dbReference>
<evidence type="ECO:0000256" key="1">
    <source>
        <dbReference type="SAM" id="MobiDB-lite"/>
    </source>
</evidence>
<feature type="compositionally biased region" description="Pro residues" evidence="1">
    <location>
        <begin position="298"/>
        <end position="310"/>
    </location>
</feature>
<dbReference type="AlphaFoldDB" id="A0AAE0NAW0"/>
<dbReference type="GO" id="GO:0030041">
    <property type="term" value="P:actin filament polymerization"/>
    <property type="evidence" value="ECO:0007669"/>
    <property type="project" value="TreeGrafter"/>
</dbReference>
<reference evidence="4" key="1">
    <citation type="journal article" date="2023" name="Mol. Phylogenet. Evol.">
        <title>Genome-scale phylogeny and comparative genomics of the fungal order Sordariales.</title>
        <authorList>
            <person name="Hensen N."/>
            <person name="Bonometti L."/>
            <person name="Westerberg I."/>
            <person name="Brannstrom I.O."/>
            <person name="Guillou S."/>
            <person name="Cros-Aarteil S."/>
            <person name="Calhoun S."/>
            <person name="Haridas S."/>
            <person name="Kuo A."/>
            <person name="Mondo S."/>
            <person name="Pangilinan J."/>
            <person name="Riley R."/>
            <person name="LaButti K."/>
            <person name="Andreopoulos B."/>
            <person name="Lipzen A."/>
            <person name="Chen C."/>
            <person name="Yan M."/>
            <person name="Daum C."/>
            <person name="Ng V."/>
            <person name="Clum A."/>
            <person name="Steindorff A."/>
            <person name="Ohm R.A."/>
            <person name="Martin F."/>
            <person name="Silar P."/>
            <person name="Natvig D.O."/>
            <person name="Lalanne C."/>
            <person name="Gautier V."/>
            <person name="Ament-Velasquez S.L."/>
            <person name="Kruys A."/>
            <person name="Hutchinson M.I."/>
            <person name="Powell A.J."/>
            <person name="Barry K."/>
            <person name="Miller A.N."/>
            <person name="Grigoriev I.V."/>
            <person name="Debuchy R."/>
            <person name="Gladieux P."/>
            <person name="Hiltunen Thoren M."/>
            <person name="Johannesson H."/>
        </authorList>
    </citation>
    <scope>NUCLEOTIDE SEQUENCE</scope>
    <source>
        <strain evidence="4">CBS 958.72</strain>
    </source>
</reference>
<accession>A0AAE0NAW0</accession>
<evidence type="ECO:0000256" key="3">
    <source>
        <dbReference type="SAM" id="SignalP"/>
    </source>
</evidence>
<feature type="signal peptide" evidence="3">
    <location>
        <begin position="1"/>
        <end position="28"/>
    </location>
</feature>
<feature type="compositionally biased region" description="Low complexity" evidence="1">
    <location>
        <begin position="610"/>
        <end position="623"/>
    </location>
</feature>
<feature type="region of interest" description="Disordered" evidence="1">
    <location>
        <begin position="485"/>
        <end position="700"/>
    </location>
</feature>
<feature type="chain" id="PRO_5042266136" description="Mid2 domain-containing protein" evidence="3">
    <location>
        <begin position="29"/>
        <end position="700"/>
    </location>
</feature>
<sequence length="700" mass="73849">MIMRMRFPRRLLLGAAATASWLVLLADASPLSTQHANATVQLPDTSPAGGVGLLRYASPDLRRRLLGSPDEHDGTLVKRACPGQLMCSGVGMPTVCCPLIDTCCTADICCKPGAACYSDGYCYTDIVITQIVTSTWWSTKYVPYTFYTTRTSTYVTVSLDYVTVTQYSKNGVATSTEWATVTKAAARRALPAPPAAMTTAPPAVDLEDLAAMTMSISPNHPGLVRRALERAGLVEKRTSIAWKTIVATVTTTWYNYYTSTYWRYVTSVSVSAATRTSIVFNGASTTTTVTSTTTVFTQPPPSPQPDPPTTQPQSPDTSPTPTPPSPVSNSPGSTPPSPTPPSSSTPPPVPVTVTFTPSYSSTPTGSNVVLTTTTSGGAAIVIFATNRPDPTGNSGSGGLPTGAVIGIGVGAAAGGLALILLLAYVLWRKHRRNSVKSDDATATTVGFNSALHAGGMSGGGAHGSVVYGAYAANAAKLDGAAASSTIVSSSTPGSPEPQPLSPHSHSQRQSWAAAGAGAGRAGTTSPVSELEERAGRMSPGLQELEERSTVRGSELDGASLAASLYEGWPGPGPGQGYYQHHEGQTQGQGQQGWTRPQELPVHYEEPTAPPHMQQQQQQQYPVQPQSPPPEVQHAYLVQQQQQQQYPVQPPPEVQQAYQVQQQQPQYPVVQPPPQQQQAYGGIPYPAHPPRAYQGPDGSWQ</sequence>
<dbReference type="EMBL" id="JAULSN010000003">
    <property type="protein sequence ID" value="KAK3377187.1"/>
    <property type="molecule type" value="Genomic_DNA"/>
</dbReference>
<organism evidence="4 5">
    <name type="scientific">Lasiosphaeria ovina</name>
    <dbReference type="NCBI Taxonomy" id="92902"/>
    <lineage>
        <taxon>Eukaryota</taxon>
        <taxon>Fungi</taxon>
        <taxon>Dikarya</taxon>
        <taxon>Ascomycota</taxon>
        <taxon>Pezizomycotina</taxon>
        <taxon>Sordariomycetes</taxon>
        <taxon>Sordariomycetidae</taxon>
        <taxon>Sordariales</taxon>
        <taxon>Lasiosphaeriaceae</taxon>
        <taxon>Lasiosphaeria</taxon>
    </lineage>
</organism>
<protein>
    <recommendedName>
        <fullName evidence="6">Mid2 domain-containing protein</fullName>
    </recommendedName>
</protein>
<feature type="compositionally biased region" description="Polar residues" evidence="1">
    <location>
        <begin position="501"/>
        <end position="510"/>
    </location>
</feature>
<keyword evidence="2" id="KW-0472">Membrane</keyword>
<keyword evidence="2" id="KW-1133">Transmembrane helix</keyword>
<name>A0AAE0NAW0_9PEZI</name>
<comment type="caution">
    <text evidence="4">The sequence shown here is derived from an EMBL/GenBank/DDBJ whole genome shotgun (WGS) entry which is preliminary data.</text>
</comment>
<feature type="compositionally biased region" description="Pro residues" evidence="1">
    <location>
        <begin position="333"/>
        <end position="350"/>
    </location>
</feature>
<dbReference type="PANTHER" id="PTHR45691:SF6">
    <property type="entry name" value="PROTEIN DIAPHANOUS"/>
    <property type="match status" value="1"/>
</dbReference>
<proteinExistence type="predicted"/>
<reference evidence="4" key="2">
    <citation type="submission" date="2023-06" db="EMBL/GenBank/DDBJ databases">
        <authorList>
            <consortium name="Lawrence Berkeley National Laboratory"/>
            <person name="Haridas S."/>
            <person name="Hensen N."/>
            <person name="Bonometti L."/>
            <person name="Westerberg I."/>
            <person name="Brannstrom I.O."/>
            <person name="Guillou S."/>
            <person name="Cros-Aarteil S."/>
            <person name="Calhoun S."/>
            <person name="Kuo A."/>
            <person name="Mondo S."/>
            <person name="Pangilinan J."/>
            <person name="Riley R."/>
            <person name="Labutti K."/>
            <person name="Andreopoulos B."/>
            <person name="Lipzen A."/>
            <person name="Chen C."/>
            <person name="Yanf M."/>
            <person name="Daum C."/>
            <person name="Ng V."/>
            <person name="Clum A."/>
            <person name="Steindorff A."/>
            <person name="Ohm R."/>
            <person name="Martin F."/>
            <person name="Silar P."/>
            <person name="Natvig D."/>
            <person name="Lalanne C."/>
            <person name="Gautier V."/>
            <person name="Ament-Velasquez S.L."/>
            <person name="Kruys A."/>
            <person name="Hutchinson M.I."/>
            <person name="Powell A.J."/>
            <person name="Barry K."/>
            <person name="Miller A.N."/>
            <person name="Grigoriev I.V."/>
            <person name="Debuchy R."/>
            <person name="Gladieux P."/>
            <person name="Thoren M.H."/>
            <person name="Johannesson H."/>
        </authorList>
    </citation>
    <scope>NUCLEOTIDE SEQUENCE</scope>
    <source>
        <strain evidence="4">CBS 958.72</strain>
    </source>
</reference>
<feature type="region of interest" description="Disordered" evidence="1">
    <location>
        <begin position="290"/>
        <end position="365"/>
    </location>
</feature>
<evidence type="ECO:0000313" key="4">
    <source>
        <dbReference type="EMBL" id="KAK3377187.1"/>
    </source>
</evidence>
<feature type="compositionally biased region" description="Low complexity" evidence="1">
    <location>
        <begin position="351"/>
        <end position="365"/>
    </location>
</feature>
<evidence type="ECO:0000256" key="2">
    <source>
        <dbReference type="SAM" id="Phobius"/>
    </source>
</evidence>
<dbReference type="Proteomes" id="UP001287356">
    <property type="component" value="Unassembled WGS sequence"/>
</dbReference>
<feature type="compositionally biased region" description="Low complexity" evidence="1">
    <location>
        <begin position="653"/>
        <end position="668"/>
    </location>
</feature>
<feature type="compositionally biased region" description="Low complexity" evidence="1">
    <location>
        <begin position="637"/>
        <end position="646"/>
    </location>
</feature>